<dbReference type="Pfam" id="PF00141">
    <property type="entry name" value="peroxidase"/>
    <property type="match status" value="1"/>
</dbReference>
<comment type="cofactor">
    <cofactor evidence="21">
        <name>heme b</name>
        <dbReference type="ChEBI" id="CHEBI:60344"/>
    </cofactor>
    <text evidence="21">Binds 1 heme b (iron(II)-protoporphyrin IX) group per subunit.</text>
</comment>
<dbReference type="Gramene" id="KZM94550">
    <property type="protein sequence ID" value="KZM94550"/>
    <property type="gene ID" value="DCAR_017793"/>
</dbReference>
<dbReference type="GO" id="GO:0006979">
    <property type="term" value="P:response to oxidative stress"/>
    <property type="evidence" value="ECO:0007669"/>
    <property type="project" value="UniProtKB-UniRule"/>
</dbReference>
<feature type="binding site" evidence="18">
    <location>
        <position position="212"/>
    </location>
    <ligand>
        <name>Ca(2+)</name>
        <dbReference type="ChEBI" id="CHEBI:29108"/>
        <label>2</label>
    </ligand>
</feature>
<evidence type="ECO:0000256" key="10">
    <source>
        <dbReference type="ARBA" id="ARBA00022837"/>
    </source>
</evidence>
<gene>
    <name evidence="23" type="ORF">DCAR_017793</name>
</gene>
<dbReference type="InterPro" id="IPR033905">
    <property type="entry name" value="Secretory_peroxidase"/>
</dbReference>
<dbReference type="EMBL" id="LNRQ01000005">
    <property type="protein sequence ID" value="KZM94550.1"/>
    <property type="molecule type" value="Genomic_DNA"/>
</dbReference>
<feature type="binding site" evidence="18">
    <location>
        <position position="70"/>
    </location>
    <ligand>
        <name>Ca(2+)</name>
        <dbReference type="ChEBI" id="CHEBI:29108"/>
        <label>1</label>
    </ligand>
</feature>
<name>A0A162A387_DAUCS</name>
<feature type="active site" description="Proton acceptor" evidence="16">
    <location>
        <position position="62"/>
    </location>
</feature>
<keyword evidence="9 21" id="KW-0732">Signal</keyword>
<dbReference type="GO" id="GO:0005576">
    <property type="term" value="C:extracellular region"/>
    <property type="evidence" value="ECO:0007669"/>
    <property type="project" value="UniProtKB-SubCell"/>
</dbReference>
<comment type="catalytic activity">
    <reaction evidence="1 21">
        <text>2 a phenolic donor + H2O2 = 2 a phenolic radical donor + 2 H2O</text>
        <dbReference type="Rhea" id="RHEA:56136"/>
        <dbReference type="ChEBI" id="CHEBI:15377"/>
        <dbReference type="ChEBI" id="CHEBI:16240"/>
        <dbReference type="ChEBI" id="CHEBI:139520"/>
        <dbReference type="ChEBI" id="CHEBI:139521"/>
        <dbReference type="EC" id="1.11.1.7"/>
    </reaction>
</comment>
<evidence type="ECO:0000256" key="16">
    <source>
        <dbReference type="PIRSR" id="PIRSR600823-1"/>
    </source>
</evidence>
<evidence type="ECO:0000256" key="3">
    <source>
        <dbReference type="ARBA" id="ARBA00004613"/>
    </source>
</evidence>
<feature type="domain" description="Plant heme peroxidase family profile" evidence="22">
    <location>
        <begin position="21"/>
        <end position="291"/>
    </location>
</feature>
<keyword evidence="8 18" id="KW-0479">Metal-binding</keyword>
<dbReference type="PANTHER" id="PTHR31235">
    <property type="entry name" value="PEROXIDASE 25-RELATED"/>
    <property type="match status" value="1"/>
</dbReference>
<feature type="binding site" evidence="18">
    <location>
        <position position="72"/>
    </location>
    <ligand>
        <name>Ca(2+)</name>
        <dbReference type="ChEBI" id="CHEBI:29108"/>
        <label>1</label>
    </ligand>
</feature>
<evidence type="ECO:0000256" key="18">
    <source>
        <dbReference type="PIRSR" id="PIRSR600823-3"/>
    </source>
</evidence>
<dbReference type="AlphaFoldDB" id="A0A162A387"/>
<dbReference type="GO" id="GO:0046872">
    <property type="term" value="F:metal ion binding"/>
    <property type="evidence" value="ECO:0007669"/>
    <property type="project" value="UniProtKB-UniRule"/>
</dbReference>
<feature type="disulfide bond" evidence="20">
    <location>
        <begin position="31"/>
        <end position="111"/>
    </location>
</feature>
<keyword evidence="11 21" id="KW-0560">Oxidoreductase</keyword>
<feature type="site" description="Transition state stabilizer" evidence="19">
    <location>
        <position position="58"/>
    </location>
</feature>
<dbReference type="Gene3D" id="1.10.420.10">
    <property type="entry name" value="Peroxidase, domain 2"/>
    <property type="match status" value="2"/>
</dbReference>
<reference evidence="23" key="1">
    <citation type="journal article" date="2016" name="Nat. Genet.">
        <title>A high-quality carrot genome assembly provides new insights into carotenoid accumulation and asterid genome evolution.</title>
        <authorList>
            <person name="Iorizzo M."/>
            <person name="Ellison S."/>
            <person name="Senalik D."/>
            <person name="Zeng P."/>
            <person name="Satapoomin P."/>
            <person name="Huang J."/>
            <person name="Bowman M."/>
            <person name="Iovene M."/>
            <person name="Sanseverino W."/>
            <person name="Cavagnaro P."/>
            <person name="Yildiz M."/>
            <person name="Macko-Podgorni A."/>
            <person name="Moranska E."/>
            <person name="Grzebelus E."/>
            <person name="Grzebelus D."/>
            <person name="Ashrafi H."/>
            <person name="Zheng Z."/>
            <person name="Cheng S."/>
            <person name="Spooner D."/>
            <person name="Van Deynze A."/>
            <person name="Simon P."/>
        </authorList>
    </citation>
    <scope>NUCLEOTIDE SEQUENCE [LARGE SCALE GENOMIC DNA]</scope>
    <source>
        <tissue evidence="23">Leaf</tissue>
    </source>
</reference>
<evidence type="ECO:0000256" key="12">
    <source>
        <dbReference type="ARBA" id="ARBA00023004"/>
    </source>
</evidence>
<comment type="subcellular location">
    <subcellularLocation>
        <location evidence="3 21">Secreted</location>
    </subcellularLocation>
</comment>
<feature type="chain" id="PRO_5007747766" description="Peroxidase" evidence="21">
    <location>
        <begin position="22"/>
        <end position="292"/>
    </location>
</feature>
<dbReference type="CDD" id="cd00693">
    <property type="entry name" value="secretory_peroxidase"/>
    <property type="match status" value="1"/>
</dbReference>
<evidence type="ECO:0000256" key="2">
    <source>
        <dbReference type="ARBA" id="ARBA00002322"/>
    </source>
</evidence>
<evidence type="ECO:0000256" key="4">
    <source>
        <dbReference type="ARBA" id="ARBA00012313"/>
    </source>
</evidence>
<feature type="binding site" evidence="17">
    <location>
        <position position="160"/>
    </location>
    <ligand>
        <name>substrate</name>
    </ligand>
</feature>
<dbReference type="PROSITE" id="PS50873">
    <property type="entry name" value="PEROXIDASE_4"/>
    <property type="match status" value="1"/>
</dbReference>
<evidence type="ECO:0000256" key="7">
    <source>
        <dbReference type="ARBA" id="ARBA00022617"/>
    </source>
</evidence>
<keyword evidence="6 21" id="KW-0575">Peroxidase</keyword>
<feature type="binding site" evidence="18">
    <location>
        <position position="63"/>
    </location>
    <ligand>
        <name>Ca(2+)</name>
        <dbReference type="ChEBI" id="CHEBI:29108"/>
        <label>1</label>
    </ligand>
</feature>
<evidence type="ECO:0000256" key="1">
    <source>
        <dbReference type="ARBA" id="ARBA00000189"/>
    </source>
</evidence>
<dbReference type="PRINTS" id="PR00461">
    <property type="entry name" value="PLPEROXIDASE"/>
</dbReference>
<feature type="signal peptide" evidence="21">
    <location>
        <begin position="1"/>
        <end position="21"/>
    </location>
</feature>
<accession>A0A162A387</accession>
<feature type="binding site" evidence="18">
    <location>
        <position position="85"/>
    </location>
    <ligand>
        <name>Ca(2+)</name>
        <dbReference type="ChEBI" id="CHEBI:29108"/>
        <label>1</label>
    </ligand>
</feature>
<dbReference type="InterPro" id="IPR010255">
    <property type="entry name" value="Haem_peroxidase_sf"/>
</dbReference>
<protein>
    <recommendedName>
        <fullName evidence="4 21">Peroxidase</fullName>
        <ecNumber evidence="4 21">1.11.1.7</ecNumber>
    </recommendedName>
</protein>
<dbReference type="OMA" id="NAHRLRY"/>
<feature type="disulfide bond" evidence="20">
    <location>
        <begin position="64"/>
        <end position="69"/>
    </location>
</feature>
<feature type="binding site" evidence="18">
    <location>
        <position position="66"/>
    </location>
    <ligand>
        <name>Ca(2+)</name>
        <dbReference type="ChEBI" id="CHEBI:29108"/>
        <label>1</label>
    </ligand>
</feature>
<dbReference type="GO" id="GO:0020037">
    <property type="term" value="F:heme binding"/>
    <property type="evidence" value="ECO:0007669"/>
    <property type="project" value="UniProtKB-UniRule"/>
</dbReference>
<comment type="similarity">
    <text evidence="21">Belongs to the peroxidase family. Classical plant (class III) peroxidase subfamily.</text>
</comment>
<comment type="cofactor">
    <cofactor evidence="18 21">
        <name>Ca(2+)</name>
        <dbReference type="ChEBI" id="CHEBI:29108"/>
    </cofactor>
    <text evidence="18 21">Binds 2 calcium ions per subunit.</text>
</comment>
<dbReference type="SUPFAM" id="SSF48113">
    <property type="entry name" value="Heme-dependent peroxidases"/>
    <property type="match status" value="1"/>
</dbReference>
<dbReference type="InterPro" id="IPR000823">
    <property type="entry name" value="Peroxidase_pln"/>
</dbReference>
<feature type="disulfide bond" evidence="20">
    <location>
        <begin position="117"/>
        <end position="287"/>
    </location>
</feature>
<evidence type="ECO:0000256" key="9">
    <source>
        <dbReference type="ARBA" id="ARBA00022729"/>
    </source>
</evidence>
<keyword evidence="10 18" id="KW-0106">Calcium</keyword>
<feature type="binding site" evidence="18">
    <location>
        <position position="68"/>
    </location>
    <ligand>
        <name>Ca(2+)</name>
        <dbReference type="ChEBI" id="CHEBI:29108"/>
        <label>1</label>
    </ligand>
</feature>
<keyword evidence="12 21" id="KW-0408">Iron</keyword>
<keyword evidence="5 21" id="KW-0964">Secreted</keyword>
<evidence type="ECO:0000256" key="6">
    <source>
        <dbReference type="ARBA" id="ARBA00022559"/>
    </source>
</evidence>
<evidence type="ECO:0000256" key="14">
    <source>
        <dbReference type="ARBA" id="ARBA00023180"/>
    </source>
</evidence>
<dbReference type="GO" id="GO:0140825">
    <property type="term" value="F:lactoperoxidase activity"/>
    <property type="evidence" value="ECO:0007669"/>
    <property type="project" value="UniProtKB-EC"/>
</dbReference>
<evidence type="ECO:0000256" key="8">
    <source>
        <dbReference type="ARBA" id="ARBA00022723"/>
    </source>
</evidence>
<organism evidence="23">
    <name type="scientific">Daucus carota subsp. sativus</name>
    <name type="common">Carrot</name>
    <dbReference type="NCBI Taxonomy" id="79200"/>
    <lineage>
        <taxon>Eukaryota</taxon>
        <taxon>Viridiplantae</taxon>
        <taxon>Streptophyta</taxon>
        <taxon>Embryophyta</taxon>
        <taxon>Tracheophyta</taxon>
        <taxon>Spermatophyta</taxon>
        <taxon>Magnoliopsida</taxon>
        <taxon>eudicotyledons</taxon>
        <taxon>Gunneridae</taxon>
        <taxon>Pentapetalae</taxon>
        <taxon>asterids</taxon>
        <taxon>campanulids</taxon>
        <taxon>Apiales</taxon>
        <taxon>Apiaceae</taxon>
        <taxon>Apioideae</taxon>
        <taxon>Scandiceae</taxon>
        <taxon>Daucinae</taxon>
        <taxon>Daucus</taxon>
        <taxon>Daucus sect. Daucus</taxon>
    </lineage>
</organism>
<feature type="binding site" evidence="18">
    <location>
        <position position="220"/>
    </location>
    <ligand>
        <name>Ca(2+)</name>
        <dbReference type="ChEBI" id="CHEBI:29108"/>
        <label>2</label>
    </ligand>
</feature>
<keyword evidence="15 21" id="KW-0376">Hydrogen peroxide</keyword>
<comment type="caution">
    <text evidence="23">The sequence shown here is derived from an EMBL/GenBank/DDBJ whole genome shotgun (WGS) entry which is preliminary data.</text>
</comment>
<sequence length="292" mass="31748">MNKFHIVILLVFVLGVLRASGLSENFYKDSCRQAETLVRNITWSRAQNDSRLGAKILRLHYHDCFVRGCDASILLDTAGTNAAAEKDARPNLSLLGFEVIDEIKSEIEKVCPQVVSCSDILALAARDAVSFPFKKKMWEVLTGRRDGTISLSSEVTGNLPGASSNFTTLKNIFAAKGLNVNDLVALSDESYAATLKTQCPNPASAAITVEMDPQSSESFDAHYFTALKQHKGLFQSDASLLTDPASAKIVDSLLKPDSFFSEFGKSMKNMGQIELLTGSAGEIRTNCRVVNA</sequence>
<evidence type="ECO:0000256" key="11">
    <source>
        <dbReference type="ARBA" id="ARBA00023002"/>
    </source>
</evidence>
<dbReference type="Gene3D" id="1.10.520.10">
    <property type="match status" value="2"/>
</dbReference>
<dbReference type="EC" id="1.11.1.7" evidence="4 21"/>
<proteinExistence type="inferred from homology"/>
<evidence type="ECO:0000256" key="17">
    <source>
        <dbReference type="PIRSR" id="PIRSR600823-2"/>
    </source>
</evidence>
<evidence type="ECO:0000256" key="15">
    <source>
        <dbReference type="ARBA" id="ARBA00023324"/>
    </source>
</evidence>
<evidence type="ECO:0000313" key="23">
    <source>
        <dbReference type="EMBL" id="KZM94550.1"/>
    </source>
</evidence>
<evidence type="ECO:0000256" key="19">
    <source>
        <dbReference type="PIRSR" id="PIRSR600823-4"/>
    </source>
</evidence>
<keyword evidence="13 20" id="KW-1015">Disulfide bond</keyword>
<keyword evidence="7 21" id="KW-0349">Heme</keyword>
<dbReference type="GO" id="GO:0042744">
    <property type="term" value="P:hydrogen peroxide catabolic process"/>
    <property type="evidence" value="ECO:0007669"/>
    <property type="project" value="UniProtKB-KW"/>
</dbReference>
<comment type="function">
    <text evidence="2">Removal of H(2)O(2), oxidation of toxic reductants, biosynthesis and degradation of lignin, suberization, auxin catabolism, response to environmental stresses such as wounding, pathogen attack and oxidative stress. These functions might be dependent on each isozyme/isoform in each plant tissue.</text>
</comment>
<evidence type="ECO:0000256" key="5">
    <source>
        <dbReference type="ARBA" id="ARBA00022525"/>
    </source>
</evidence>
<keyword evidence="14" id="KW-0325">Glycoprotein</keyword>
<dbReference type="InterPro" id="IPR002016">
    <property type="entry name" value="Haem_peroxidase"/>
</dbReference>
<evidence type="ECO:0000256" key="13">
    <source>
        <dbReference type="ARBA" id="ARBA00023157"/>
    </source>
</evidence>
<dbReference type="STRING" id="79200.A0A162A387"/>
<dbReference type="FunFam" id="1.10.520.10:FF:000006">
    <property type="entry name" value="Peroxidase"/>
    <property type="match status" value="1"/>
</dbReference>
<dbReference type="PRINTS" id="PR00458">
    <property type="entry name" value="PEROXIDASE"/>
</dbReference>
<evidence type="ECO:0000259" key="22">
    <source>
        <dbReference type="PROSITE" id="PS50873"/>
    </source>
</evidence>
<evidence type="ECO:0000256" key="21">
    <source>
        <dbReference type="RuleBase" id="RU362060"/>
    </source>
</evidence>
<evidence type="ECO:0000256" key="20">
    <source>
        <dbReference type="PIRSR" id="PIRSR600823-5"/>
    </source>
</evidence>